<dbReference type="Proteomes" id="UP000218899">
    <property type="component" value="Chromosome"/>
</dbReference>
<dbReference type="PANTHER" id="PTHR46986">
    <property type="entry name" value="ENDORIBONUCLEASE YBEY, CHLOROPLASTIC"/>
    <property type="match status" value="1"/>
</dbReference>
<dbReference type="EC" id="3.1.-.-" evidence="8"/>
<dbReference type="InterPro" id="IPR002036">
    <property type="entry name" value="YbeY"/>
</dbReference>
<dbReference type="HAMAP" id="MF_00009">
    <property type="entry name" value="Endoribonucl_YbeY"/>
    <property type="match status" value="1"/>
</dbReference>
<dbReference type="SUPFAM" id="SSF55486">
    <property type="entry name" value="Metalloproteases ('zincins'), catalytic domain"/>
    <property type="match status" value="1"/>
</dbReference>
<comment type="similarity">
    <text evidence="1 8">Belongs to the endoribonuclease YbeY family.</text>
</comment>
<gene>
    <name evidence="8" type="primary">ybeY</name>
    <name evidence="9" type="ORF">SVA_0584</name>
</gene>
<keyword evidence="10" id="KW-1185">Reference proteome</keyword>
<keyword evidence="6 8" id="KW-0378">Hydrolase</keyword>
<dbReference type="AlphaFoldDB" id="A0A1B4V1B0"/>
<feature type="binding site" evidence="8">
    <location>
        <position position="116"/>
    </location>
    <ligand>
        <name>Zn(2+)</name>
        <dbReference type="ChEBI" id="CHEBI:29105"/>
        <note>catalytic</note>
    </ligand>
</feature>
<dbReference type="EMBL" id="AP014936">
    <property type="protein sequence ID" value="BAU47163.1"/>
    <property type="molecule type" value="Genomic_DNA"/>
</dbReference>
<keyword evidence="2 8" id="KW-0690">Ribosome biogenesis</keyword>
<keyword evidence="5 8" id="KW-0255">Endonuclease</keyword>
<dbReference type="KEGG" id="sva:SVA_0584"/>
<accession>A0A1B4V1B0</accession>
<reference evidence="9 10" key="1">
    <citation type="submission" date="2015-08" db="EMBL/GenBank/DDBJ databases">
        <title>Complete genome sequence of Sulfurifustis variabilis.</title>
        <authorList>
            <person name="Miura A."/>
            <person name="Kojima H."/>
            <person name="Fukui M."/>
        </authorList>
    </citation>
    <scope>NUCLEOTIDE SEQUENCE [LARGE SCALE GENOMIC DNA]</scope>
    <source>
        <strain evidence="10">skN76</strain>
    </source>
</reference>
<comment type="subcellular location">
    <subcellularLocation>
        <location evidence="8">Cytoplasm</location>
    </subcellularLocation>
</comment>
<dbReference type="Gene3D" id="3.40.390.30">
    <property type="entry name" value="Metalloproteases ('zincins'), catalytic domain"/>
    <property type="match status" value="1"/>
</dbReference>
<sequence length="149" mass="16631">MNVRLRVDYASQRPAPGRRTLARWAQAALAGLRRRAVAIGVRIVNERESAALNARYRGKAGSTNVLSFPFEAPPGARTDLLGDLVICAPVVAREARNQGKSPRAHWAHMVVHGIMHLRGYDHRTRREAALMERREAAVLRRLGYSDPYA</sequence>
<dbReference type="Pfam" id="PF02130">
    <property type="entry name" value="YbeY"/>
    <property type="match status" value="1"/>
</dbReference>
<name>A0A1B4V1B0_9GAMM</name>
<comment type="cofactor">
    <cofactor evidence="8">
        <name>Zn(2+)</name>
        <dbReference type="ChEBI" id="CHEBI:29105"/>
    </cofactor>
    <text evidence="8">Binds 1 zinc ion.</text>
</comment>
<evidence type="ECO:0000313" key="10">
    <source>
        <dbReference type="Proteomes" id="UP000218899"/>
    </source>
</evidence>
<evidence type="ECO:0000256" key="8">
    <source>
        <dbReference type="HAMAP-Rule" id="MF_00009"/>
    </source>
</evidence>
<evidence type="ECO:0000256" key="5">
    <source>
        <dbReference type="ARBA" id="ARBA00022759"/>
    </source>
</evidence>
<dbReference type="GO" id="GO:0005737">
    <property type="term" value="C:cytoplasm"/>
    <property type="evidence" value="ECO:0007669"/>
    <property type="project" value="UniProtKB-SubCell"/>
</dbReference>
<comment type="function">
    <text evidence="8">Single strand-specific metallo-endoribonuclease involved in late-stage 70S ribosome quality control and in maturation of the 3' terminus of the 16S rRNA.</text>
</comment>
<dbReference type="InterPro" id="IPR023091">
    <property type="entry name" value="MetalPrtase_cat_dom_sf_prd"/>
</dbReference>
<dbReference type="OrthoDB" id="9807740at2"/>
<keyword evidence="3 8" id="KW-0540">Nuclease</keyword>
<dbReference type="RefSeq" id="WP_096458521.1">
    <property type="nucleotide sequence ID" value="NZ_AP014936.1"/>
</dbReference>
<keyword evidence="8" id="KW-0698">rRNA processing</keyword>
<evidence type="ECO:0000256" key="1">
    <source>
        <dbReference type="ARBA" id="ARBA00010875"/>
    </source>
</evidence>
<evidence type="ECO:0000313" key="9">
    <source>
        <dbReference type="EMBL" id="BAU47163.1"/>
    </source>
</evidence>
<dbReference type="GO" id="GO:0008270">
    <property type="term" value="F:zinc ion binding"/>
    <property type="evidence" value="ECO:0007669"/>
    <property type="project" value="UniProtKB-UniRule"/>
</dbReference>
<feature type="binding site" evidence="8">
    <location>
        <position position="122"/>
    </location>
    <ligand>
        <name>Zn(2+)</name>
        <dbReference type="ChEBI" id="CHEBI:29105"/>
        <note>catalytic</note>
    </ligand>
</feature>
<dbReference type="GO" id="GO:0004521">
    <property type="term" value="F:RNA endonuclease activity"/>
    <property type="evidence" value="ECO:0007669"/>
    <property type="project" value="UniProtKB-UniRule"/>
</dbReference>
<dbReference type="GO" id="GO:0004222">
    <property type="term" value="F:metalloendopeptidase activity"/>
    <property type="evidence" value="ECO:0007669"/>
    <property type="project" value="InterPro"/>
</dbReference>
<proteinExistence type="inferred from homology"/>
<dbReference type="PANTHER" id="PTHR46986:SF1">
    <property type="entry name" value="ENDORIBONUCLEASE YBEY, CHLOROPLASTIC"/>
    <property type="match status" value="1"/>
</dbReference>
<evidence type="ECO:0000256" key="4">
    <source>
        <dbReference type="ARBA" id="ARBA00022723"/>
    </source>
</evidence>
<keyword evidence="7 8" id="KW-0862">Zinc</keyword>
<feature type="binding site" evidence="8">
    <location>
        <position position="112"/>
    </location>
    <ligand>
        <name>Zn(2+)</name>
        <dbReference type="ChEBI" id="CHEBI:29105"/>
        <note>catalytic</note>
    </ligand>
</feature>
<keyword evidence="8" id="KW-0963">Cytoplasm</keyword>
<organism evidence="9 10">
    <name type="scientific">Sulfurifustis variabilis</name>
    <dbReference type="NCBI Taxonomy" id="1675686"/>
    <lineage>
        <taxon>Bacteria</taxon>
        <taxon>Pseudomonadati</taxon>
        <taxon>Pseudomonadota</taxon>
        <taxon>Gammaproteobacteria</taxon>
        <taxon>Acidiferrobacterales</taxon>
        <taxon>Acidiferrobacteraceae</taxon>
        <taxon>Sulfurifustis</taxon>
    </lineage>
</organism>
<evidence type="ECO:0000256" key="6">
    <source>
        <dbReference type="ARBA" id="ARBA00022801"/>
    </source>
</evidence>
<dbReference type="GO" id="GO:0006364">
    <property type="term" value="P:rRNA processing"/>
    <property type="evidence" value="ECO:0007669"/>
    <property type="project" value="UniProtKB-UniRule"/>
</dbReference>
<keyword evidence="4 8" id="KW-0479">Metal-binding</keyword>
<evidence type="ECO:0000256" key="7">
    <source>
        <dbReference type="ARBA" id="ARBA00022833"/>
    </source>
</evidence>
<dbReference type="NCBIfam" id="TIGR00043">
    <property type="entry name" value="rRNA maturation RNase YbeY"/>
    <property type="match status" value="1"/>
</dbReference>
<evidence type="ECO:0000256" key="2">
    <source>
        <dbReference type="ARBA" id="ARBA00022517"/>
    </source>
</evidence>
<protein>
    <recommendedName>
        <fullName evidence="8">Endoribonuclease YbeY</fullName>
        <ecNumber evidence="8">3.1.-.-</ecNumber>
    </recommendedName>
</protein>
<evidence type="ECO:0000256" key="3">
    <source>
        <dbReference type="ARBA" id="ARBA00022722"/>
    </source>
</evidence>